<comment type="subcellular location">
    <subcellularLocation>
        <location evidence="1">Membrane</location>
        <topology evidence="1">Multi-pass membrane protein</topology>
    </subcellularLocation>
</comment>
<gene>
    <name evidence="10" type="ORF">DSM112329_00100</name>
</gene>
<dbReference type="InterPro" id="IPR007831">
    <property type="entry name" value="T2SS_GspE_N"/>
</dbReference>
<dbReference type="InterPro" id="IPR029044">
    <property type="entry name" value="Nucleotide-diphossugar_trans"/>
</dbReference>
<proteinExistence type="predicted"/>
<dbReference type="PANTHER" id="PTHR43867">
    <property type="entry name" value="CELLULOSE SYNTHASE CATALYTIC SUBUNIT A [UDP-FORMING]"/>
    <property type="match status" value="1"/>
</dbReference>
<organism evidence="10">
    <name type="scientific">Paraconexibacter sp. AEG42_29</name>
    <dbReference type="NCBI Taxonomy" id="2997339"/>
    <lineage>
        <taxon>Bacteria</taxon>
        <taxon>Bacillati</taxon>
        <taxon>Actinomycetota</taxon>
        <taxon>Thermoleophilia</taxon>
        <taxon>Solirubrobacterales</taxon>
        <taxon>Paraconexibacteraceae</taxon>
        <taxon>Paraconexibacter</taxon>
    </lineage>
</organism>
<protein>
    <recommendedName>
        <fullName evidence="9">Type II secretion system protein GspE N-terminal domain-containing protein</fullName>
    </recommendedName>
</protein>
<keyword evidence="4 8" id="KW-0812">Transmembrane</keyword>
<evidence type="ECO:0000256" key="5">
    <source>
        <dbReference type="ARBA" id="ARBA00022989"/>
    </source>
</evidence>
<feature type="transmembrane region" description="Helical" evidence="8">
    <location>
        <begin position="848"/>
        <end position="867"/>
    </location>
</feature>
<feature type="region of interest" description="Disordered" evidence="7">
    <location>
        <begin position="227"/>
        <end position="253"/>
    </location>
</feature>
<keyword evidence="2" id="KW-0328">Glycosyltransferase</keyword>
<dbReference type="AlphaFoldDB" id="A0AAU7ANR4"/>
<keyword evidence="5 8" id="KW-1133">Transmembrane helix</keyword>
<dbReference type="SUPFAM" id="SSF160246">
    <property type="entry name" value="EspE N-terminal domain-like"/>
    <property type="match status" value="1"/>
</dbReference>
<evidence type="ECO:0000256" key="1">
    <source>
        <dbReference type="ARBA" id="ARBA00004141"/>
    </source>
</evidence>
<evidence type="ECO:0000256" key="3">
    <source>
        <dbReference type="ARBA" id="ARBA00022679"/>
    </source>
</evidence>
<dbReference type="InterPro" id="IPR037257">
    <property type="entry name" value="T2SS_E_N_sf"/>
</dbReference>
<keyword evidence="6 8" id="KW-0472">Membrane</keyword>
<dbReference type="PANTHER" id="PTHR43867:SF2">
    <property type="entry name" value="CELLULOSE SYNTHASE CATALYTIC SUBUNIT A [UDP-FORMING]"/>
    <property type="match status" value="1"/>
</dbReference>
<feature type="transmembrane region" description="Helical" evidence="8">
    <location>
        <begin position="454"/>
        <end position="477"/>
    </location>
</feature>
<feature type="transmembrane region" description="Helical" evidence="8">
    <location>
        <begin position="817"/>
        <end position="836"/>
    </location>
</feature>
<dbReference type="KEGG" id="parq:DSM112329_00100"/>
<feature type="region of interest" description="Disordered" evidence="7">
    <location>
        <begin position="172"/>
        <end position="204"/>
    </location>
</feature>
<name>A0AAU7ANR4_9ACTN</name>
<feature type="transmembrane region" description="Helical" evidence="8">
    <location>
        <begin position="774"/>
        <end position="797"/>
    </location>
</feature>
<dbReference type="Pfam" id="PF13641">
    <property type="entry name" value="Glyco_tranf_2_3"/>
    <property type="match status" value="1"/>
</dbReference>
<evidence type="ECO:0000256" key="4">
    <source>
        <dbReference type="ARBA" id="ARBA00022692"/>
    </source>
</evidence>
<dbReference type="GO" id="GO:0016020">
    <property type="term" value="C:membrane"/>
    <property type="evidence" value="ECO:0007669"/>
    <property type="project" value="UniProtKB-SubCell"/>
</dbReference>
<dbReference type="InterPro" id="IPR050321">
    <property type="entry name" value="Glycosyltr_2/OpgH_subfam"/>
</dbReference>
<evidence type="ECO:0000256" key="7">
    <source>
        <dbReference type="SAM" id="MobiDB-lite"/>
    </source>
</evidence>
<dbReference type="Gene3D" id="3.90.550.10">
    <property type="entry name" value="Spore Coat Polysaccharide Biosynthesis Protein SpsA, Chain A"/>
    <property type="match status" value="1"/>
</dbReference>
<evidence type="ECO:0000256" key="6">
    <source>
        <dbReference type="ARBA" id="ARBA00023136"/>
    </source>
</evidence>
<accession>A0AAU7ANR4</accession>
<sequence>MRRPIGPGVTGKGTGIVLTPVALDDLRRVGGLLETEIERTAREQGRGQRAPVHHVARPHGSPVRRPIGAGAVAKPGGWLPPRRPVHRPEPPRGSGALDLFGSGFCRELGVLPLSVRDGVVTVGLADLGDESARAAVARIADGAGLGARFIQLGATELQVALDRLVPPVSFEAPPSPTATPTAPEVDEPPTFHTEPPVPSPGPRAPKRLVVVPPIEAGLEGLVVEDPPAFDAPTEPSAIPTPPGDAVDDAATAGPPPSFVPAPSPAVEESIEVEVDEAPEDDVPASALGQQLVAGGQLAKADLAAALTEQERTGDYLGHILTHSGLVDELEIGAVLARQAGLALVDIESIEVDEDLVRLVPHELALRHLAMPYRRVEDGRVLVATADPDNIAGLELVEEYVGHPIAIVVATDTGIDNVLQRIHSADHIETAIAQLRSSRPEESAFKVISTGQKRFGIAVLALGLLSFVLSPILAFVVFNLAASFFYLGFSFYKLLLAYNSLGHDNEKHISKEQLDALDDSDLPVFTILMPMYREAEVVPKLVNGIAKLDYPRTKLDIKLLLEEDDDETLPAIEKLNLPPHFRVVIVPDALPKTKPKACNYGLLMARGDITVIYDAEDEPDPDQLKKVVVAFKQSDPATVCIQCKLNYYNRTQNLLTRWFTTEYSMWFDVFLPGLDAQDAPIPLGGTSNHFITDELRRLGAWDPHNVAEDADLGIRLNKAGWRTAVVDSTTYEEANPDLHNWIRQRSRWVKGYLQTYLVHMRHPFQLWRAIGTKRFLSFQLTVGGTAFGFLLNPVYWGLTTLWLLTEAGLIRQLFPGVVYYLAASGLFVGNFVFTYLNAAGSMRRGYFDLVKFALFSPVYWALMSWAAWKGAIQLITNPHYWEKTIHGLAERSEDHPE</sequence>
<feature type="domain" description="Type II secretion system protein GspE N-terminal" evidence="9">
    <location>
        <begin position="340"/>
        <end position="425"/>
    </location>
</feature>
<evidence type="ECO:0000256" key="8">
    <source>
        <dbReference type="SAM" id="Phobius"/>
    </source>
</evidence>
<dbReference type="GO" id="GO:0016757">
    <property type="term" value="F:glycosyltransferase activity"/>
    <property type="evidence" value="ECO:0007669"/>
    <property type="project" value="UniProtKB-KW"/>
</dbReference>
<dbReference type="Gene3D" id="3.30.300.160">
    <property type="entry name" value="Type II secretion system, protein E, N-terminal domain"/>
    <property type="match status" value="1"/>
</dbReference>
<reference evidence="10" key="1">
    <citation type="submission" date="2022-12" db="EMBL/GenBank/DDBJ databases">
        <title>Paraconexibacter alkalitolerans sp. nov. and Baekduia alba sp. nov., isolated from soil and emended description of the genera Paraconexibacter (Chun et al., 2020) and Baekduia (An et al., 2020).</title>
        <authorList>
            <person name="Vieira S."/>
            <person name="Huber K.J."/>
            <person name="Geppert A."/>
            <person name="Wolf J."/>
            <person name="Neumann-Schaal M."/>
            <person name="Muesken M."/>
            <person name="Overmann J."/>
        </authorList>
    </citation>
    <scope>NUCLEOTIDE SEQUENCE</scope>
    <source>
        <strain evidence="10">AEG42_29</strain>
    </source>
</reference>
<dbReference type="EMBL" id="CP114014">
    <property type="protein sequence ID" value="XAY03288.1"/>
    <property type="molecule type" value="Genomic_DNA"/>
</dbReference>
<dbReference type="RefSeq" id="WP_354699842.1">
    <property type="nucleotide sequence ID" value="NZ_CP114014.1"/>
</dbReference>
<keyword evidence="3" id="KW-0808">Transferase</keyword>
<evidence type="ECO:0000313" key="10">
    <source>
        <dbReference type="EMBL" id="XAY03288.1"/>
    </source>
</evidence>
<dbReference type="Pfam" id="PF05157">
    <property type="entry name" value="MshEN"/>
    <property type="match status" value="1"/>
</dbReference>
<evidence type="ECO:0000256" key="2">
    <source>
        <dbReference type="ARBA" id="ARBA00022676"/>
    </source>
</evidence>
<dbReference type="CDD" id="cd06427">
    <property type="entry name" value="CESA_like_2"/>
    <property type="match status" value="1"/>
</dbReference>
<feature type="region of interest" description="Disordered" evidence="7">
    <location>
        <begin position="41"/>
        <end position="66"/>
    </location>
</feature>
<evidence type="ECO:0000259" key="9">
    <source>
        <dbReference type="Pfam" id="PF05157"/>
    </source>
</evidence>
<dbReference type="SUPFAM" id="SSF53448">
    <property type="entry name" value="Nucleotide-diphospho-sugar transferases"/>
    <property type="match status" value="1"/>
</dbReference>